<evidence type="ECO:0000313" key="1">
    <source>
        <dbReference type="EMBL" id="EFU77960.1"/>
    </source>
</evidence>
<accession>E6LJK9</accession>
<evidence type="ECO:0000313" key="2">
    <source>
        <dbReference type="Proteomes" id="UP000003434"/>
    </source>
</evidence>
<dbReference type="SUPFAM" id="SSF55874">
    <property type="entry name" value="ATPase domain of HSP90 chaperone/DNA topoisomerase II/histidine kinase"/>
    <property type="match status" value="1"/>
</dbReference>
<proteinExistence type="predicted"/>
<dbReference type="Proteomes" id="UP000003434">
    <property type="component" value="Unassembled WGS sequence"/>
</dbReference>
<dbReference type="EMBL" id="AEPW01000003">
    <property type="protein sequence ID" value="EFU77960.1"/>
    <property type="molecule type" value="Genomic_DNA"/>
</dbReference>
<evidence type="ECO:0008006" key="3">
    <source>
        <dbReference type="Google" id="ProtNLM"/>
    </source>
</evidence>
<dbReference type="AlphaFoldDB" id="E6LJK9"/>
<reference evidence="1 2" key="1">
    <citation type="submission" date="2010-12" db="EMBL/GenBank/DDBJ databases">
        <authorList>
            <person name="Muzny D."/>
            <person name="Qin X."/>
            <person name="Deng J."/>
            <person name="Jiang H."/>
            <person name="Liu Y."/>
            <person name="Qu J."/>
            <person name="Song X.-Z."/>
            <person name="Zhang L."/>
            <person name="Thornton R."/>
            <person name="Coyle M."/>
            <person name="Francisco L."/>
            <person name="Jackson L."/>
            <person name="Javaid M."/>
            <person name="Korchina V."/>
            <person name="Kovar C."/>
            <person name="Mata R."/>
            <person name="Mathew T."/>
            <person name="Ngo R."/>
            <person name="Nguyen L."/>
            <person name="Nguyen N."/>
            <person name="Okwuonu G."/>
            <person name="Ongeri F."/>
            <person name="Pham C."/>
            <person name="Simmons D."/>
            <person name="Wilczek-Boney K."/>
            <person name="Hale W."/>
            <person name="Jakkamsetti A."/>
            <person name="Pham P."/>
            <person name="Ruth R."/>
            <person name="San Lucas F."/>
            <person name="Warren J."/>
            <person name="Zhang J."/>
            <person name="Zhao Z."/>
            <person name="Zhou C."/>
            <person name="Zhu D."/>
            <person name="Lee S."/>
            <person name="Bess C."/>
            <person name="Blankenburg K."/>
            <person name="Forbes L."/>
            <person name="Fu Q."/>
            <person name="Gubbala S."/>
            <person name="Hirani K."/>
            <person name="Jayaseelan J.C."/>
            <person name="Lara F."/>
            <person name="Munidasa M."/>
            <person name="Palculict T."/>
            <person name="Patil S."/>
            <person name="Pu L.-L."/>
            <person name="Saada N."/>
            <person name="Tang L."/>
            <person name="Weissenberger G."/>
            <person name="Zhu Y."/>
            <person name="Hemphill L."/>
            <person name="Shang Y."/>
            <person name="Youmans B."/>
            <person name="Ayvaz T."/>
            <person name="Ross M."/>
            <person name="Santibanez J."/>
            <person name="Aqrawi P."/>
            <person name="Gross S."/>
            <person name="Joshi V."/>
            <person name="Fowler G."/>
            <person name="Nazareth L."/>
            <person name="Reid J."/>
            <person name="Worley K."/>
            <person name="Petrosino J."/>
            <person name="Highlander S."/>
            <person name="Gibbs R."/>
        </authorList>
    </citation>
    <scope>NUCLEOTIDE SEQUENCE [LARGE SCALE GENOMIC DNA]</scope>
    <source>
        <strain evidence="1 2">DSM 3986</strain>
    </source>
</reference>
<dbReference type="HOGENOM" id="CLU_677552_0_0_9"/>
<dbReference type="InterPro" id="IPR036890">
    <property type="entry name" value="HATPase_C_sf"/>
</dbReference>
<dbReference type="Gene3D" id="3.30.565.10">
    <property type="entry name" value="Histidine kinase-like ATPase, C-terminal domain"/>
    <property type="match status" value="1"/>
</dbReference>
<protein>
    <recommendedName>
        <fullName evidence="3">ATPase/histidine kinase/DNA gyrase B/HSP90 domain protein</fullName>
    </recommendedName>
</protein>
<sequence length="406" mass="47621">MGVKMTWKYFERKQKYLLFKLNKDLSRQIKTLQSAFNEFKDEGNASSLCFRKMIWLTVFLKRYVNLFLICQSGESVTMDEINLCFWEFSEKLKWFPDIKTFKLCEGCGEVLPETAFFICKLWISLLEWAGYMPDFVQIHIKDGQKAVLTIESPMILNKSNFLTWLLQRESLNSEYMEISEKKEGKKLSVSLICHKKSIKENTELYNEKKYNIKALKNSEGNKYSKTLTEPDIYSKPQYPNLKMRLHREFGDCMQAGYLYMTGDDTVDKENIVYMWRSLIKNLTCNTFTKQKVDDKKELSQLAALFHCTLHLPKKNLFKEMYESVFYFCIREAMMNAVRHGAATEIFVTQERFKDKIKICIFDNGTGLKKDFNEGGGILGIRAYLNERGIPLYINNEQGTLVISFLL</sequence>
<comment type="caution">
    <text evidence="1">The sequence shown here is derived from an EMBL/GenBank/DDBJ whole genome shotgun (WGS) entry which is preliminary data.</text>
</comment>
<dbReference type="eggNOG" id="COG4585">
    <property type="taxonomic scope" value="Bacteria"/>
</dbReference>
<name>E6LJK9_9FIRM</name>
<organism evidence="1 2">
    <name type="scientific">Lachnoanaerobaculum saburreum DSM 3986</name>
    <dbReference type="NCBI Taxonomy" id="887325"/>
    <lineage>
        <taxon>Bacteria</taxon>
        <taxon>Bacillati</taxon>
        <taxon>Bacillota</taxon>
        <taxon>Clostridia</taxon>
        <taxon>Lachnospirales</taxon>
        <taxon>Lachnospiraceae</taxon>
        <taxon>Lachnoanaerobaculum</taxon>
    </lineage>
</organism>
<gene>
    <name evidence="1" type="ORF">HMPREF0381_0144</name>
</gene>